<sequence length="264" mass="30835">MRKFLYIVLITGTLASCSEYQKALKSEDTKVKYQLAERFFKEAKYKKASRLFEQIVPKYRGKPQGERVTYLYARSLFETGYYFTSAYQFERFVKTYPKSDSLQTASFLEAKSYYMESPRYSIDQKETIKAVDKLQSFINNYPDSKHLSDANVMVDELTTKIEKKAYEIAKQYNTISDYKSSIKATENFLSDYPGTSFREDAMFLKLSATYNLATKSFKTLMEDRFGEAASAYRSLVKFYPESKYREEADEIMATITEELAKFTK</sequence>
<evidence type="ECO:0000259" key="4">
    <source>
        <dbReference type="Pfam" id="PF13525"/>
    </source>
</evidence>
<dbReference type="InterPro" id="IPR017689">
    <property type="entry name" value="BamD"/>
</dbReference>
<feature type="domain" description="Outer membrane lipoprotein BamD-like" evidence="4">
    <location>
        <begin position="29"/>
        <end position="216"/>
    </location>
</feature>
<protein>
    <submittedName>
        <fullName evidence="5">Outer membrane protein assembly factor BamD</fullName>
    </submittedName>
</protein>
<evidence type="ECO:0000256" key="3">
    <source>
        <dbReference type="ARBA" id="ARBA00023237"/>
    </source>
</evidence>
<reference evidence="5 6" key="1">
    <citation type="journal article" date="2013" name="Int. J. Syst. Evol. Microbiol.">
        <title>Kordia antarctica sp. nov., isolated from Antarctic seawater.</title>
        <authorList>
            <person name="Baek K."/>
            <person name="Choi A."/>
            <person name="Kang I."/>
            <person name="Lee K."/>
            <person name="Cho J.C."/>
        </authorList>
    </citation>
    <scope>NUCLEOTIDE SEQUENCE [LARGE SCALE GENOMIC DNA]</scope>
    <source>
        <strain evidence="5 6">IMCC3317</strain>
    </source>
</reference>
<dbReference type="SUPFAM" id="SSF48452">
    <property type="entry name" value="TPR-like"/>
    <property type="match status" value="1"/>
</dbReference>
<proteinExistence type="predicted"/>
<dbReference type="Proteomes" id="UP000464657">
    <property type="component" value="Chromosome"/>
</dbReference>
<dbReference type="PROSITE" id="PS51257">
    <property type="entry name" value="PROKAR_LIPOPROTEIN"/>
    <property type="match status" value="1"/>
</dbReference>
<keyword evidence="3" id="KW-0998">Cell outer membrane</keyword>
<gene>
    <name evidence="5" type="primary">bamD</name>
    <name evidence="5" type="ORF">IMCC3317_01280</name>
</gene>
<dbReference type="InterPro" id="IPR039565">
    <property type="entry name" value="BamD-like"/>
</dbReference>
<evidence type="ECO:0000313" key="5">
    <source>
        <dbReference type="EMBL" id="QHI34784.1"/>
    </source>
</evidence>
<dbReference type="OrthoDB" id="9770761at2"/>
<keyword evidence="6" id="KW-1185">Reference proteome</keyword>
<evidence type="ECO:0000256" key="1">
    <source>
        <dbReference type="ARBA" id="ARBA00022729"/>
    </source>
</evidence>
<dbReference type="RefSeq" id="WP_160127572.1">
    <property type="nucleotide sequence ID" value="NZ_CP019288.1"/>
</dbReference>
<dbReference type="AlphaFoldDB" id="A0A7L4ZFP6"/>
<name>A0A7L4ZFP6_9FLAO</name>
<dbReference type="Gene3D" id="1.25.40.10">
    <property type="entry name" value="Tetratricopeptide repeat domain"/>
    <property type="match status" value="1"/>
</dbReference>
<evidence type="ECO:0000256" key="2">
    <source>
        <dbReference type="ARBA" id="ARBA00023136"/>
    </source>
</evidence>
<dbReference type="KEGG" id="kan:IMCC3317_01280"/>
<dbReference type="Pfam" id="PF13525">
    <property type="entry name" value="YfiO"/>
    <property type="match status" value="1"/>
</dbReference>
<keyword evidence="1" id="KW-0732">Signal</keyword>
<accession>A0A7L4ZFP6</accession>
<dbReference type="InterPro" id="IPR011990">
    <property type="entry name" value="TPR-like_helical_dom_sf"/>
</dbReference>
<evidence type="ECO:0000313" key="6">
    <source>
        <dbReference type="Proteomes" id="UP000464657"/>
    </source>
</evidence>
<organism evidence="5 6">
    <name type="scientific">Kordia antarctica</name>
    <dbReference type="NCBI Taxonomy" id="1218801"/>
    <lineage>
        <taxon>Bacteria</taxon>
        <taxon>Pseudomonadati</taxon>
        <taxon>Bacteroidota</taxon>
        <taxon>Flavobacteriia</taxon>
        <taxon>Flavobacteriales</taxon>
        <taxon>Flavobacteriaceae</taxon>
        <taxon>Kordia</taxon>
    </lineage>
</organism>
<dbReference type="EMBL" id="CP019288">
    <property type="protein sequence ID" value="QHI34784.1"/>
    <property type="molecule type" value="Genomic_DNA"/>
</dbReference>
<keyword evidence="2" id="KW-0472">Membrane</keyword>
<dbReference type="NCBIfam" id="TIGR03302">
    <property type="entry name" value="OM_YfiO"/>
    <property type="match status" value="1"/>
</dbReference>